<sequence length="87" mass="10106">MTKLNTLQQQYAKSKEKREDYLQKVKKEEEKLKELTIQIKLAEYDAFSDLLAEKGQTVADYLKEQEKKGAESHVSFNQSDTGYSNDL</sequence>
<evidence type="ECO:0000256" key="1">
    <source>
        <dbReference type="SAM" id="Coils"/>
    </source>
</evidence>
<dbReference type="EMBL" id="ANQC01000093">
    <property type="protein sequence ID" value="ESV54863.1"/>
    <property type="molecule type" value="Genomic_DNA"/>
</dbReference>
<evidence type="ECO:0000256" key="2">
    <source>
        <dbReference type="SAM" id="MobiDB-lite"/>
    </source>
</evidence>
<evidence type="ECO:0000313" key="4">
    <source>
        <dbReference type="Proteomes" id="UP000018482"/>
    </source>
</evidence>
<organism evidence="3 4">
    <name type="scientific">Streptococcus agalactiae LMG 14747</name>
    <dbReference type="NCBI Taxonomy" id="1154860"/>
    <lineage>
        <taxon>Bacteria</taxon>
        <taxon>Bacillati</taxon>
        <taxon>Bacillota</taxon>
        <taxon>Bacilli</taxon>
        <taxon>Lactobacillales</taxon>
        <taxon>Streptococcaceae</taxon>
        <taxon>Streptococcus</taxon>
    </lineage>
</organism>
<protein>
    <submittedName>
        <fullName evidence="3">Type III restriction enzyme</fullName>
    </submittedName>
</protein>
<name>V6Z2C8_STRAG</name>
<accession>V6Z2C8</accession>
<gene>
    <name evidence="3" type="ORF">SAG0136_06385</name>
</gene>
<keyword evidence="1" id="KW-0175">Coiled coil</keyword>
<evidence type="ECO:0000313" key="3">
    <source>
        <dbReference type="EMBL" id="ESV54863.1"/>
    </source>
</evidence>
<comment type="caution">
    <text evidence="3">The sequence shown here is derived from an EMBL/GenBank/DDBJ whole genome shotgun (WGS) entry which is preliminary data.</text>
</comment>
<feature type="compositionally biased region" description="Polar residues" evidence="2">
    <location>
        <begin position="74"/>
        <end position="87"/>
    </location>
</feature>
<reference evidence="3 4" key="1">
    <citation type="submission" date="2013-05" db="EMBL/GenBank/DDBJ databases">
        <authorList>
            <person name="Richards V.P."/>
            <person name="Durkin S.A.S."/>
            <person name="Kim M."/>
            <person name="Pavinski Bitar P.D."/>
            <person name="Stanhope M.J."/>
            <person name="Town C.D."/>
            <person name="Venter J.C."/>
        </authorList>
    </citation>
    <scope>NUCLEOTIDE SEQUENCE [LARGE SCALE GENOMIC DNA]</scope>
    <source>
        <strain evidence="3 4">LMG 14747</strain>
    </source>
</reference>
<dbReference type="Proteomes" id="UP000018482">
    <property type="component" value="Unassembled WGS sequence"/>
</dbReference>
<dbReference type="AlphaFoldDB" id="V6Z2C8"/>
<proteinExistence type="predicted"/>
<feature type="coiled-coil region" evidence="1">
    <location>
        <begin position="4"/>
        <end position="45"/>
    </location>
</feature>
<feature type="region of interest" description="Disordered" evidence="2">
    <location>
        <begin position="67"/>
        <end position="87"/>
    </location>
</feature>